<name>A0A6L5Q9R2_9BURK</name>
<sequence>MKPRHVAAVILLGCASAFAADSVPLTSSEELARLYTEDRADRNGGPGAKIDWPPPVWTAT</sequence>
<dbReference type="Proteomes" id="UP000481037">
    <property type="component" value="Unassembled WGS sequence"/>
</dbReference>
<comment type="caution">
    <text evidence="3">The sequence shown here is derived from an EMBL/GenBank/DDBJ whole genome shotgun (WGS) entry which is preliminary data.</text>
</comment>
<keyword evidence="2" id="KW-0732">Signal</keyword>
<dbReference type="RefSeq" id="WP_154361869.1">
    <property type="nucleotide sequence ID" value="NZ_WKJM01000001.1"/>
</dbReference>
<dbReference type="AlphaFoldDB" id="A0A6L5Q9R2"/>
<evidence type="ECO:0000256" key="1">
    <source>
        <dbReference type="SAM" id="MobiDB-lite"/>
    </source>
</evidence>
<proteinExistence type="predicted"/>
<feature type="region of interest" description="Disordered" evidence="1">
    <location>
        <begin position="37"/>
        <end position="60"/>
    </location>
</feature>
<reference evidence="3 4" key="1">
    <citation type="submission" date="2019-11" db="EMBL/GenBank/DDBJ databases">
        <title>Novel species isolated from a subtropical stream in China.</title>
        <authorList>
            <person name="Lu H."/>
        </authorList>
    </citation>
    <scope>NUCLEOTIDE SEQUENCE [LARGE SCALE GENOMIC DNA]</scope>
    <source>
        <strain evidence="3 4">FT25W</strain>
    </source>
</reference>
<organism evidence="3 4">
    <name type="scientific">Duganella alba</name>
    <dbReference type="NCBI Taxonomy" id="2666081"/>
    <lineage>
        <taxon>Bacteria</taxon>
        <taxon>Pseudomonadati</taxon>
        <taxon>Pseudomonadota</taxon>
        <taxon>Betaproteobacteria</taxon>
        <taxon>Burkholderiales</taxon>
        <taxon>Oxalobacteraceae</taxon>
        <taxon>Telluria group</taxon>
        <taxon>Duganella</taxon>
    </lineage>
</organism>
<evidence type="ECO:0000313" key="4">
    <source>
        <dbReference type="Proteomes" id="UP000481037"/>
    </source>
</evidence>
<accession>A0A6L5Q9R2</accession>
<protein>
    <submittedName>
        <fullName evidence="3">Uncharacterized protein</fullName>
    </submittedName>
</protein>
<feature type="signal peptide" evidence="2">
    <location>
        <begin position="1"/>
        <end position="19"/>
    </location>
</feature>
<keyword evidence="4" id="KW-1185">Reference proteome</keyword>
<evidence type="ECO:0000256" key="2">
    <source>
        <dbReference type="SAM" id="SignalP"/>
    </source>
</evidence>
<dbReference type="EMBL" id="WKJM01000001">
    <property type="protein sequence ID" value="MRX06543.1"/>
    <property type="molecule type" value="Genomic_DNA"/>
</dbReference>
<gene>
    <name evidence="3" type="ORF">GJ697_01690</name>
</gene>
<evidence type="ECO:0000313" key="3">
    <source>
        <dbReference type="EMBL" id="MRX06543.1"/>
    </source>
</evidence>
<feature type="chain" id="PRO_5027018297" evidence="2">
    <location>
        <begin position="20"/>
        <end position="60"/>
    </location>
</feature>